<dbReference type="PANTHER" id="PTHR11002">
    <property type="entry name" value="CARBONIC ANHYDRASE"/>
    <property type="match status" value="1"/>
</dbReference>
<evidence type="ECO:0000256" key="7">
    <source>
        <dbReference type="PIRSR" id="PIRSR601765-2"/>
    </source>
</evidence>
<evidence type="ECO:0000256" key="3">
    <source>
        <dbReference type="ARBA" id="ARBA00022723"/>
    </source>
</evidence>
<comment type="cofactor">
    <cofactor evidence="7">
        <name>Zn(2+)</name>
        <dbReference type="ChEBI" id="CHEBI:29105"/>
    </cofactor>
    <text evidence="7">Binds 1 zinc ion per subunit.</text>
</comment>
<evidence type="ECO:0000313" key="9">
    <source>
        <dbReference type="Proteomes" id="UP001596442"/>
    </source>
</evidence>
<dbReference type="InterPro" id="IPR036874">
    <property type="entry name" value="Carbonic_anhydrase_sf"/>
</dbReference>
<keyword evidence="4 7" id="KW-0862">Zinc</keyword>
<proteinExistence type="inferred from homology"/>
<comment type="catalytic activity">
    <reaction evidence="6">
        <text>hydrogencarbonate + H(+) = CO2 + H2O</text>
        <dbReference type="Rhea" id="RHEA:10748"/>
        <dbReference type="ChEBI" id="CHEBI:15377"/>
        <dbReference type="ChEBI" id="CHEBI:15378"/>
        <dbReference type="ChEBI" id="CHEBI:16526"/>
        <dbReference type="ChEBI" id="CHEBI:17544"/>
        <dbReference type="EC" id="4.2.1.1"/>
    </reaction>
</comment>
<organism evidence="8 9">
    <name type="scientific">Halorubrum tibetense</name>
    <dbReference type="NCBI Taxonomy" id="175631"/>
    <lineage>
        <taxon>Archaea</taxon>
        <taxon>Methanobacteriati</taxon>
        <taxon>Methanobacteriota</taxon>
        <taxon>Stenosarchaea group</taxon>
        <taxon>Halobacteria</taxon>
        <taxon>Halobacteriales</taxon>
        <taxon>Haloferacaceae</taxon>
        <taxon>Halorubrum</taxon>
    </lineage>
</organism>
<evidence type="ECO:0000313" key="8">
    <source>
        <dbReference type="EMBL" id="MFC6753880.1"/>
    </source>
</evidence>
<feature type="binding site" evidence="7">
    <location>
        <position position="105"/>
    </location>
    <ligand>
        <name>Zn(2+)</name>
        <dbReference type="ChEBI" id="CHEBI:29105"/>
    </ligand>
</feature>
<dbReference type="GO" id="GO:0004089">
    <property type="term" value="F:carbonate dehydratase activity"/>
    <property type="evidence" value="ECO:0007669"/>
    <property type="project" value="UniProtKB-EC"/>
</dbReference>
<dbReference type="EMBL" id="JBHSWW010000157">
    <property type="protein sequence ID" value="MFC6753880.1"/>
    <property type="molecule type" value="Genomic_DNA"/>
</dbReference>
<accession>A0ABD5SF60</accession>
<evidence type="ECO:0000256" key="4">
    <source>
        <dbReference type="ARBA" id="ARBA00022833"/>
    </source>
</evidence>
<dbReference type="RefSeq" id="WP_379781876.1">
    <property type="nucleotide sequence ID" value="NZ_JBHSWW010000157.1"/>
</dbReference>
<feature type="binding site" evidence="7">
    <location>
        <position position="41"/>
    </location>
    <ligand>
        <name>Zn(2+)</name>
        <dbReference type="ChEBI" id="CHEBI:29105"/>
    </ligand>
</feature>
<dbReference type="EC" id="4.2.1.1" evidence="2"/>
<keyword evidence="5" id="KW-0456">Lyase</keyword>
<dbReference type="Pfam" id="PF00484">
    <property type="entry name" value="Pro_CA"/>
    <property type="match status" value="1"/>
</dbReference>
<gene>
    <name evidence="8" type="ORF">ACFQEU_10450</name>
</gene>
<reference evidence="8 9" key="1">
    <citation type="journal article" date="2019" name="Int. J. Syst. Evol. Microbiol.">
        <title>The Global Catalogue of Microorganisms (GCM) 10K type strain sequencing project: providing services to taxonomists for standard genome sequencing and annotation.</title>
        <authorList>
            <consortium name="The Broad Institute Genomics Platform"/>
            <consortium name="The Broad Institute Genome Sequencing Center for Infectious Disease"/>
            <person name="Wu L."/>
            <person name="Ma J."/>
        </authorList>
    </citation>
    <scope>NUCLEOTIDE SEQUENCE [LARGE SCALE GENOMIC DNA]</scope>
    <source>
        <strain evidence="8 9">CGMCC 1.3239</strain>
    </source>
</reference>
<dbReference type="Proteomes" id="UP001596442">
    <property type="component" value="Unassembled WGS sequence"/>
</dbReference>
<dbReference type="PANTHER" id="PTHR11002:SF76">
    <property type="entry name" value="CARBONIC ANHYDRASE"/>
    <property type="match status" value="1"/>
</dbReference>
<name>A0ABD5SF60_9EURY</name>
<keyword evidence="9" id="KW-1185">Reference proteome</keyword>
<evidence type="ECO:0000256" key="6">
    <source>
        <dbReference type="ARBA" id="ARBA00048348"/>
    </source>
</evidence>
<protein>
    <recommendedName>
        <fullName evidence="2">carbonic anhydrase</fullName>
        <ecNumber evidence="2">4.2.1.1</ecNumber>
    </recommendedName>
</protein>
<evidence type="ECO:0000256" key="5">
    <source>
        <dbReference type="ARBA" id="ARBA00023239"/>
    </source>
</evidence>
<sequence>MTRDRLTELLDRNDAHVAALDRGAFADKRDVQRPPVVSVCCSDSRVSQEGMWSVDGPGYLFTAGNIGNRVIDVTEDGERVLEGSAAYPLGHTETNVLAVVGHTGCGAVGAALHAVETGEYPAEAGVRADVEELVPIVEEGTTDPAVVEGDADTTLRNRLVEYNVHEQVSFATGDPDAAGADVYGFVYDFHGAYGERDGAAYLVNANGDRDPDSLRELVGPDRTDHVGTLLAGE</sequence>
<evidence type="ECO:0000256" key="2">
    <source>
        <dbReference type="ARBA" id="ARBA00012925"/>
    </source>
</evidence>
<dbReference type="SMART" id="SM00947">
    <property type="entry name" value="Pro_CA"/>
    <property type="match status" value="1"/>
</dbReference>
<feature type="binding site" evidence="7">
    <location>
        <position position="102"/>
    </location>
    <ligand>
        <name>Zn(2+)</name>
        <dbReference type="ChEBI" id="CHEBI:29105"/>
    </ligand>
</feature>
<evidence type="ECO:0000256" key="1">
    <source>
        <dbReference type="ARBA" id="ARBA00006217"/>
    </source>
</evidence>
<dbReference type="InterPro" id="IPR001765">
    <property type="entry name" value="Carbonic_anhydrase"/>
</dbReference>
<dbReference type="AlphaFoldDB" id="A0ABD5SF60"/>
<dbReference type="SUPFAM" id="SSF53056">
    <property type="entry name" value="beta-carbonic anhydrase, cab"/>
    <property type="match status" value="1"/>
</dbReference>
<dbReference type="GO" id="GO:0046872">
    <property type="term" value="F:metal ion binding"/>
    <property type="evidence" value="ECO:0007669"/>
    <property type="project" value="UniProtKB-KW"/>
</dbReference>
<comment type="caution">
    <text evidence="8">The sequence shown here is derived from an EMBL/GenBank/DDBJ whole genome shotgun (WGS) entry which is preliminary data.</text>
</comment>
<keyword evidence="3 7" id="KW-0479">Metal-binding</keyword>
<comment type="similarity">
    <text evidence="1">Belongs to the beta-class carbonic anhydrase family.</text>
</comment>
<dbReference type="Gene3D" id="3.40.1050.10">
    <property type="entry name" value="Carbonic anhydrase"/>
    <property type="match status" value="1"/>
</dbReference>